<evidence type="ECO:0000313" key="3">
    <source>
        <dbReference type="Proteomes" id="UP000187203"/>
    </source>
</evidence>
<dbReference type="Proteomes" id="UP000187203">
    <property type="component" value="Unassembled WGS sequence"/>
</dbReference>
<feature type="region of interest" description="Disordered" evidence="1">
    <location>
        <begin position="1"/>
        <end position="29"/>
    </location>
</feature>
<protein>
    <submittedName>
        <fullName evidence="2">Uncharacterized protein</fullName>
    </submittedName>
</protein>
<accession>A0A1R3IR05</accession>
<name>A0A1R3IR05_9ROSI</name>
<evidence type="ECO:0000313" key="2">
    <source>
        <dbReference type="EMBL" id="OMO85018.1"/>
    </source>
</evidence>
<keyword evidence="3" id="KW-1185">Reference proteome</keyword>
<dbReference type="AlphaFoldDB" id="A0A1R3IR05"/>
<reference evidence="3" key="1">
    <citation type="submission" date="2013-09" db="EMBL/GenBank/DDBJ databases">
        <title>Corchorus olitorius genome sequencing.</title>
        <authorList>
            <person name="Alam M."/>
            <person name="Haque M.S."/>
            <person name="Islam M.S."/>
            <person name="Emdad E.M."/>
            <person name="Islam M.M."/>
            <person name="Ahmed B."/>
            <person name="Halim A."/>
            <person name="Hossen Q.M.M."/>
            <person name="Hossain M.Z."/>
            <person name="Ahmed R."/>
            <person name="Khan M.M."/>
            <person name="Islam R."/>
            <person name="Rashid M.M."/>
            <person name="Khan S.A."/>
            <person name="Rahman M.S."/>
            <person name="Alam M."/>
            <person name="Yahiya A.S."/>
            <person name="Khan M.S."/>
            <person name="Azam M.S."/>
            <person name="Haque T."/>
            <person name="Lashkar M.Z.H."/>
            <person name="Akhand A.I."/>
            <person name="Morshed G."/>
            <person name="Roy S."/>
            <person name="Uddin K.S."/>
            <person name="Rabeya T."/>
            <person name="Hossain A.S."/>
            <person name="Chowdhury A."/>
            <person name="Snigdha A.R."/>
            <person name="Mortoza M.S."/>
            <person name="Matin S.A."/>
            <person name="Hoque S.M.E."/>
            <person name="Islam M.K."/>
            <person name="Roy D.K."/>
            <person name="Haider R."/>
            <person name="Moosa M.M."/>
            <person name="Elias S.M."/>
            <person name="Hasan A.M."/>
            <person name="Jahan S."/>
            <person name="Shafiuddin M."/>
            <person name="Mahmood N."/>
            <person name="Shommy N.S."/>
        </authorList>
    </citation>
    <scope>NUCLEOTIDE SEQUENCE [LARGE SCALE GENOMIC DNA]</scope>
    <source>
        <strain evidence="3">cv. O-4</strain>
    </source>
</reference>
<dbReference type="EMBL" id="AWUE01017773">
    <property type="protein sequence ID" value="OMO85018.1"/>
    <property type="molecule type" value="Genomic_DNA"/>
</dbReference>
<proteinExistence type="predicted"/>
<organism evidence="2 3">
    <name type="scientific">Corchorus olitorius</name>
    <dbReference type="NCBI Taxonomy" id="93759"/>
    <lineage>
        <taxon>Eukaryota</taxon>
        <taxon>Viridiplantae</taxon>
        <taxon>Streptophyta</taxon>
        <taxon>Embryophyta</taxon>
        <taxon>Tracheophyta</taxon>
        <taxon>Spermatophyta</taxon>
        <taxon>Magnoliopsida</taxon>
        <taxon>eudicotyledons</taxon>
        <taxon>Gunneridae</taxon>
        <taxon>Pentapetalae</taxon>
        <taxon>rosids</taxon>
        <taxon>malvids</taxon>
        <taxon>Malvales</taxon>
        <taxon>Malvaceae</taxon>
        <taxon>Grewioideae</taxon>
        <taxon>Apeibeae</taxon>
        <taxon>Corchorus</taxon>
    </lineage>
</organism>
<comment type="caution">
    <text evidence="2">The sequence shown here is derived from an EMBL/GenBank/DDBJ whole genome shotgun (WGS) entry which is preliminary data.</text>
</comment>
<sequence>MARQEAGAEVEGDKEKSTPPRGRCRGRGR</sequence>
<gene>
    <name evidence="2" type="ORF">COLO4_21782</name>
</gene>
<evidence type="ECO:0000256" key="1">
    <source>
        <dbReference type="SAM" id="MobiDB-lite"/>
    </source>
</evidence>